<reference evidence="12 13" key="1">
    <citation type="journal article" date="2019" name="Int. J. Syst. Evol. Microbiol.">
        <title>The Global Catalogue of Microorganisms (GCM) 10K type strain sequencing project: providing services to taxonomists for standard genome sequencing and annotation.</title>
        <authorList>
            <consortium name="The Broad Institute Genomics Platform"/>
            <consortium name="The Broad Institute Genome Sequencing Center for Infectious Disease"/>
            <person name="Wu L."/>
            <person name="Ma J."/>
        </authorList>
    </citation>
    <scope>NUCLEOTIDE SEQUENCE [LARGE SCALE GENOMIC DNA]</scope>
    <source>
        <strain evidence="12 13">JCM 6307</strain>
    </source>
</reference>
<dbReference type="InterPro" id="IPR021720">
    <property type="entry name" value="Malectin_dom"/>
</dbReference>
<evidence type="ECO:0000256" key="9">
    <source>
        <dbReference type="SAM" id="MobiDB-lite"/>
    </source>
</evidence>
<feature type="domain" description="Malectin" evidence="11">
    <location>
        <begin position="1018"/>
        <end position="1164"/>
    </location>
</feature>
<dbReference type="SUPFAM" id="SSF49785">
    <property type="entry name" value="Galactose-binding domain-like"/>
    <property type="match status" value="1"/>
</dbReference>
<keyword evidence="4 8" id="KW-0645">Protease</keyword>
<comment type="similarity">
    <text evidence="2 8">Belongs to the peptidase S8 family.</text>
</comment>
<proteinExistence type="inferred from homology"/>
<dbReference type="CDD" id="cd07481">
    <property type="entry name" value="Peptidases_S8_BacillopeptidaseF-like"/>
    <property type="match status" value="1"/>
</dbReference>
<evidence type="ECO:0000256" key="2">
    <source>
        <dbReference type="ARBA" id="ARBA00011073"/>
    </source>
</evidence>
<evidence type="ECO:0000259" key="10">
    <source>
        <dbReference type="Pfam" id="PF00082"/>
    </source>
</evidence>
<gene>
    <name evidence="12" type="ORF">GCM10010406_17610</name>
</gene>
<dbReference type="Pfam" id="PF13620">
    <property type="entry name" value="CarboxypepD_reg"/>
    <property type="match status" value="2"/>
</dbReference>
<dbReference type="PROSITE" id="PS51892">
    <property type="entry name" value="SUBTILASE"/>
    <property type="match status" value="1"/>
</dbReference>
<dbReference type="InterPro" id="IPR023828">
    <property type="entry name" value="Peptidase_S8_Ser-AS"/>
</dbReference>
<comment type="caution">
    <text evidence="12">The sequence shown here is derived from an EMBL/GenBank/DDBJ whole genome shotgun (WGS) entry which is preliminary data.</text>
</comment>
<accession>A0ABN3LFX7</accession>
<evidence type="ECO:0000256" key="4">
    <source>
        <dbReference type="ARBA" id="ARBA00022670"/>
    </source>
</evidence>
<dbReference type="InterPro" id="IPR015500">
    <property type="entry name" value="Peptidase_S8_subtilisin-rel"/>
</dbReference>
<dbReference type="InterPro" id="IPR050131">
    <property type="entry name" value="Peptidase_S8_subtilisin-like"/>
</dbReference>
<dbReference type="InterPro" id="IPR036852">
    <property type="entry name" value="Peptidase_S8/S53_dom_sf"/>
</dbReference>
<dbReference type="SUPFAM" id="SSF49452">
    <property type="entry name" value="Starch-binding domain-like"/>
    <property type="match status" value="3"/>
</dbReference>
<keyword evidence="5 8" id="KW-0378">Hydrolase</keyword>
<dbReference type="Proteomes" id="UP001501358">
    <property type="component" value="Unassembled WGS sequence"/>
</dbReference>
<evidence type="ECO:0000259" key="11">
    <source>
        <dbReference type="Pfam" id="PF11721"/>
    </source>
</evidence>
<dbReference type="InterPro" id="IPR008979">
    <property type="entry name" value="Galactose-bd-like_sf"/>
</dbReference>
<feature type="active site" description="Charge relay system" evidence="8">
    <location>
        <position position="224"/>
    </location>
</feature>
<dbReference type="Gene3D" id="3.40.50.200">
    <property type="entry name" value="Peptidase S8/S53 domain"/>
    <property type="match status" value="1"/>
</dbReference>
<dbReference type="Gene3D" id="2.60.40.1120">
    <property type="entry name" value="Carboxypeptidase-like, regulatory domain"/>
    <property type="match status" value="3"/>
</dbReference>
<dbReference type="PRINTS" id="PR00723">
    <property type="entry name" value="SUBTILISIN"/>
</dbReference>
<dbReference type="SUPFAM" id="SSF52743">
    <property type="entry name" value="Subtilisin-like"/>
    <property type="match status" value="1"/>
</dbReference>
<keyword evidence="6 8" id="KW-0720">Serine protease</keyword>
<dbReference type="InterPro" id="IPR013784">
    <property type="entry name" value="Carb-bd-like_fold"/>
</dbReference>
<dbReference type="EMBL" id="BAAATA010000007">
    <property type="protein sequence ID" value="GAA2481807.1"/>
    <property type="molecule type" value="Genomic_DNA"/>
</dbReference>
<evidence type="ECO:0000256" key="1">
    <source>
        <dbReference type="ARBA" id="ARBA00000548"/>
    </source>
</evidence>
<dbReference type="Pfam" id="PF00082">
    <property type="entry name" value="Peptidase_S8"/>
    <property type="match status" value="1"/>
</dbReference>
<keyword evidence="13" id="KW-1185">Reference proteome</keyword>
<dbReference type="InterPro" id="IPR033857">
    <property type="entry name" value="Bacillopeptidase_F"/>
</dbReference>
<evidence type="ECO:0000256" key="3">
    <source>
        <dbReference type="ARBA" id="ARBA00012595"/>
    </source>
</evidence>
<dbReference type="Gene3D" id="2.60.40.10">
    <property type="entry name" value="Immunoglobulins"/>
    <property type="match status" value="1"/>
</dbReference>
<feature type="region of interest" description="Disordered" evidence="9">
    <location>
        <begin position="1011"/>
        <end position="1062"/>
    </location>
</feature>
<sequence length="1166" mass="120382">MLPWGAGVAAAAEPAEPTAQELLSAKAERKLLEQLDEKDKTTFWVVMKKEADLSAAESAESRTAKAEAVLRAKKKVAQDTQSGVLEAAGAAGADAVPYWIDNSVKVVGDIELATKIAALPEVGAIEADRAVKLDQPADGSSEPTVDGVEWGVDRINAPQVWSTYGVRGEGVVVANIDSGVQYDHPALAKQYRGRNADGSFSHDYNWFDPAGVCTGDNPCDNNGHGTHTMGTMVGDDGNGNRIGVAPGATWIAAKGCESSSCSRASLLASGQWMVAPTDANGANPRPDLAPDIVNNSWGSSVQDPWYQDVVTSWRAAGIFPAFSNGNSGPGCNTAGSPGSYVSSYASGAFDSGNAIASFSSRGTGENGTVKPNLAAPGVNVRSAYTGGGYSSLSGTSMASPHTAGAVALVWSASASLRGDVPATEALLDDTAIDVSALTCGGTADDNNVFGEGRLDAHAAVSGAPRGATGSLTGTVTVAGDAVAGAQVVADGPIDRTVVTDAEGGYRFPALSVGDYDLTVKKFGHADATGTATVEDGRNTVRDFSLVAAPSAKVSGTVTSSAGPADGAELSFAGTPVTATADARGRYEATLPHGSYTLNATHESRCVTPGSAEVSVSGDTVADVRLPDRLDTFGTACTTGTGSWVPGTDKLNLSGDSGNVKIDLPFPVPFYGKTYRSAWVSTNGYLNFLTANSSNSNSALPGTAAPNAALYPFWDDLLVRADAGGVYTAVRGEYPDRTLVVEWRDVVSWYDQGVPFSFSAEIGEDGSVTYRYKDIADTSGGYSTGRSATVGVENATGTDALQYSFNSEVISDGLSVAFRATKSGVVLGTVTDGNDDGPVSGVEVAAGPASTMTDPDGRYALQLGAGTHTLAFSATGYTGEEKAVVVEAGRAADASASLATGRVALDQKQVTAVAPADQTRERSATLTNTGSATPYTITEAVDGTARDVPWLTVSPVRGDLAKGASQTVRLGFDTTGHKPGDVLSADLLVRSDSGRSPELKVPVKLVVPGYQQSLDSGAGSSSTDARGDSWQPDRAYEAGSFGYLGTTKTTSTKQEIGGTQDPRRFTTAREGMHEYRFDNVPNGVYTVELDFAELSSTKPTARVFDVIAEGKEVESSLDVALEAGTYTALQRAYTVTVTDGVLNVRFVANSGKTLVNALRVTERPDLS</sequence>
<evidence type="ECO:0000256" key="6">
    <source>
        <dbReference type="ARBA" id="ARBA00022825"/>
    </source>
</evidence>
<dbReference type="PANTHER" id="PTHR43806:SF67">
    <property type="entry name" value="EGF-LIKE DOMAIN-CONTAINING PROTEIN"/>
    <property type="match status" value="1"/>
</dbReference>
<evidence type="ECO:0000256" key="8">
    <source>
        <dbReference type="PROSITE-ProRule" id="PRU01240"/>
    </source>
</evidence>
<dbReference type="InterPro" id="IPR000209">
    <property type="entry name" value="Peptidase_S8/S53_dom"/>
</dbReference>
<evidence type="ECO:0000313" key="12">
    <source>
        <dbReference type="EMBL" id="GAA2481807.1"/>
    </source>
</evidence>
<comment type="catalytic activity">
    <reaction evidence="1">
        <text>Endohydrolysis of (1-&gt;4)-alpha-D-glucosidic linkages in polysaccharides containing three or more (1-&gt;4)-alpha-linked D-glucose units.</text>
        <dbReference type="EC" id="3.2.1.1"/>
    </reaction>
</comment>
<dbReference type="Gene3D" id="2.60.120.430">
    <property type="entry name" value="Galactose-binding lectin"/>
    <property type="match status" value="1"/>
</dbReference>
<protein>
    <recommendedName>
        <fullName evidence="3">alpha-amylase</fullName>
        <ecNumber evidence="3">3.2.1.1</ecNumber>
    </recommendedName>
    <alternativeName>
        <fullName evidence="7">1,4-alpha-D-glucan glucanohydrolase</fullName>
    </alternativeName>
</protein>
<dbReference type="InterPro" id="IPR013783">
    <property type="entry name" value="Ig-like_fold"/>
</dbReference>
<dbReference type="PROSITE" id="PS00138">
    <property type="entry name" value="SUBTILASE_SER"/>
    <property type="match status" value="1"/>
</dbReference>
<evidence type="ECO:0000256" key="5">
    <source>
        <dbReference type="ARBA" id="ARBA00022801"/>
    </source>
</evidence>
<dbReference type="EC" id="3.2.1.1" evidence="3"/>
<organism evidence="12 13">
    <name type="scientific">Streptomyces thermolineatus</name>
    <dbReference type="NCBI Taxonomy" id="44033"/>
    <lineage>
        <taxon>Bacteria</taxon>
        <taxon>Bacillati</taxon>
        <taxon>Actinomycetota</taxon>
        <taxon>Actinomycetes</taxon>
        <taxon>Kitasatosporales</taxon>
        <taxon>Streptomycetaceae</taxon>
        <taxon>Streptomyces</taxon>
    </lineage>
</organism>
<name>A0ABN3LFX7_9ACTN</name>
<feature type="active site" description="Charge relay system" evidence="8">
    <location>
        <position position="177"/>
    </location>
</feature>
<feature type="compositionally biased region" description="Polar residues" evidence="9">
    <location>
        <begin position="1011"/>
        <end position="1023"/>
    </location>
</feature>
<feature type="active site" description="Charge relay system" evidence="8">
    <location>
        <position position="396"/>
    </location>
</feature>
<feature type="domain" description="Peptidase S8/S53" evidence="10">
    <location>
        <begin position="168"/>
        <end position="451"/>
    </location>
</feature>
<dbReference type="Pfam" id="PF11721">
    <property type="entry name" value="Malectin"/>
    <property type="match status" value="1"/>
</dbReference>
<evidence type="ECO:0000256" key="7">
    <source>
        <dbReference type="ARBA" id="ARBA00030238"/>
    </source>
</evidence>
<dbReference type="PANTHER" id="PTHR43806">
    <property type="entry name" value="PEPTIDASE S8"/>
    <property type="match status" value="1"/>
</dbReference>
<evidence type="ECO:0000313" key="13">
    <source>
        <dbReference type="Proteomes" id="UP001501358"/>
    </source>
</evidence>